<keyword evidence="9" id="KW-1185">Reference proteome</keyword>
<feature type="transmembrane region" description="Helical" evidence="7">
    <location>
        <begin position="107"/>
        <end position="132"/>
    </location>
</feature>
<dbReference type="GO" id="GO:0005886">
    <property type="term" value="C:plasma membrane"/>
    <property type="evidence" value="ECO:0007669"/>
    <property type="project" value="TreeGrafter"/>
</dbReference>
<accession>A0AA88VAA1</accession>
<protein>
    <recommendedName>
        <fullName evidence="10">Equilibrative nucleoside transporter</fullName>
    </recommendedName>
</protein>
<feature type="transmembrane region" description="Helical" evidence="7">
    <location>
        <begin position="47"/>
        <end position="66"/>
    </location>
</feature>
<name>A0AA88VAA1_9ASTE</name>
<sequence>MEVQDTYNAAYIVHFLLGAGNLVPWNSFITAVDYFEYLYSGKHVDKVFSVAYMAASWLVLVTLMCLSSRSKLPGFKVRMNLGLGLFIIALMIAPVKDWISPNRKPEIAYVVLGLALVICGVADGLTMGSLVGATGELPGRYMQAVFAGNASSVISRLGILVCILRIVTKATLPHTPKGLHVSTQIYFMISTLTIILFILCCNLLEMLPIIQFFNRAPQSNCANQAAKNVLKRIRCPAFTMLIIYIVTLSIFLEYLSENVKSRYFRDWYPVLLISTYNVPKFLEKILDATYITKKTNSLTWAGMTRISFYVLFVACVRGPKWFRTELPVVFLTTVLGTTNGYLTNLVPVEELETVGIVMSLFLMTGLAMGSLLGWLWNI</sequence>
<evidence type="ECO:0000256" key="6">
    <source>
        <dbReference type="ARBA" id="ARBA00023136"/>
    </source>
</evidence>
<feature type="transmembrane region" description="Helical" evidence="7">
    <location>
        <begin position="78"/>
        <end position="95"/>
    </location>
</feature>
<comment type="caution">
    <text evidence="8">The sequence shown here is derived from an EMBL/GenBank/DDBJ whole genome shotgun (WGS) entry which is preliminary data.</text>
</comment>
<dbReference type="AlphaFoldDB" id="A0AA88VAA1"/>
<evidence type="ECO:0000256" key="2">
    <source>
        <dbReference type="ARBA" id="ARBA00007965"/>
    </source>
</evidence>
<feature type="transmembrane region" description="Helical" evidence="7">
    <location>
        <begin position="235"/>
        <end position="255"/>
    </location>
</feature>
<keyword evidence="6 7" id="KW-0472">Membrane</keyword>
<evidence type="ECO:0000313" key="8">
    <source>
        <dbReference type="EMBL" id="KAK3004932.1"/>
    </source>
</evidence>
<evidence type="ECO:0000313" key="9">
    <source>
        <dbReference type="Proteomes" id="UP001188597"/>
    </source>
</evidence>
<keyword evidence="3" id="KW-0813">Transport</keyword>
<dbReference type="Proteomes" id="UP001188597">
    <property type="component" value="Unassembled WGS sequence"/>
</dbReference>
<proteinExistence type="inferred from homology"/>
<evidence type="ECO:0000256" key="5">
    <source>
        <dbReference type="ARBA" id="ARBA00022989"/>
    </source>
</evidence>
<feature type="transmembrane region" description="Helical" evidence="7">
    <location>
        <begin position="298"/>
        <end position="316"/>
    </location>
</feature>
<feature type="transmembrane region" description="Helical" evidence="7">
    <location>
        <begin position="354"/>
        <end position="376"/>
    </location>
</feature>
<comment type="subcellular location">
    <subcellularLocation>
        <location evidence="1">Membrane</location>
        <topology evidence="1">Multi-pass membrane protein</topology>
    </subcellularLocation>
</comment>
<feature type="transmembrane region" description="Helical" evidence="7">
    <location>
        <begin position="328"/>
        <end position="348"/>
    </location>
</feature>
<evidence type="ECO:0000256" key="7">
    <source>
        <dbReference type="SAM" id="Phobius"/>
    </source>
</evidence>
<dbReference type="EMBL" id="JAVXUP010002190">
    <property type="protein sequence ID" value="KAK3004932.1"/>
    <property type="molecule type" value="Genomic_DNA"/>
</dbReference>
<organism evidence="8 9">
    <name type="scientific">Escallonia herrerae</name>
    <dbReference type="NCBI Taxonomy" id="1293975"/>
    <lineage>
        <taxon>Eukaryota</taxon>
        <taxon>Viridiplantae</taxon>
        <taxon>Streptophyta</taxon>
        <taxon>Embryophyta</taxon>
        <taxon>Tracheophyta</taxon>
        <taxon>Spermatophyta</taxon>
        <taxon>Magnoliopsida</taxon>
        <taxon>eudicotyledons</taxon>
        <taxon>Gunneridae</taxon>
        <taxon>Pentapetalae</taxon>
        <taxon>asterids</taxon>
        <taxon>campanulids</taxon>
        <taxon>Escalloniales</taxon>
        <taxon>Escalloniaceae</taxon>
        <taxon>Escallonia</taxon>
    </lineage>
</organism>
<dbReference type="PANTHER" id="PTHR10332">
    <property type="entry name" value="EQUILIBRATIVE NUCLEOSIDE TRANSPORTER"/>
    <property type="match status" value="1"/>
</dbReference>
<dbReference type="GO" id="GO:0005337">
    <property type="term" value="F:nucleoside transmembrane transporter activity"/>
    <property type="evidence" value="ECO:0007669"/>
    <property type="project" value="InterPro"/>
</dbReference>
<dbReference type="PANTHER" id="PTHR10332:SF76">
    <property type="entry name" value="EQUILIBRATIVE NUCLEOSIDE TRANSPORTER, MAJOR FACILITATOR SUPERFAMILY DOMAIN PROTEIN-RELATED"/>
    <property type="match status" value="1"/>
</dbReference>
<evidence type="ECO:0000256" key="4">
    <source>
        <dbReference type="ARBA" id="ARBA00022692"/>
    </source>
</evidence>
<evidence type="ECO:0000256" key="1">
    <source>
        <dbReference type="ARBA" id="ARBA00004141"/>
    </source>
</evidence>
<gene>
    <name evidence="8" type="ORF">RJ639_017976</name>
</gene>
<dbReference type="Pfam" id="PF01733">
    <property type="entry name" value="Nucleoside_tran"/>
    <property type="match status" value="2"/>
</dbReference>
<reference evidence="8" key="1">
    <citation type="submission" date="2022-12" db="EMBL/GenBank/DDBJ databases">
        <title>Draft genome assemblies for two species of Escallonia (Escalloniales).</title>
        <authorList>
            <person name="Chanderbali A."/>
            <person name="Dervinis C."/>
            <person name="Anghel I."/>
            <person name="Soltis D."/>
            <person name="Soltis P."/>
            <person name="Zapata F."/>
        </authorList>
    </citation>
    <scope>NUCLEOTIDE SEQUENCE</scope>
    <source>
        <strain evidence="8">UCBG64.0493</strain>
        <tissue evidence="8">Leaf</tissue>
    </source>
</reference>
<dbReference type="InterPro" id="IPR002259">
    <property type="entry name" value="Eqnu_transpt"/>
</dbReference>
<evidence type="ECO:0008006" key="10">
    <source>
        <dbReference type="Google" id="ProtNLM"/>
    </source>
</evidence>
<evidence type="ECO:0000256" key="3">
    <source>
        <dbReference type="ARBA" id="ARBA00022448"/>
    </source>
</evidence>
<feature type="transmembrane region" description="Helical" evidence="7">
    <location>
        <begin position="187"/>
        <end position="214"/>
    </location>
</feature>
<feature type="transmembrane region" description="Helical" evidence="7">
    <location>
        <begin position="144"/>
        <end position="167"/>
    </location>
</feature>
<keyword evidence="4 7" id="KW-0812">Transmembrane</keyword>
<feature type="transmembrane region" description="Helical" evidence="7">
    <location>
        <begin position="12"/>
        <end position="35"/>
    </location>
</feature>
<comment type="similarity">
    <text evidence="2">Belongs to the SLC29A/ENT transporter (TC 2.A.57) family.</text>
</comment>
<keyword evidence="5 7" id="KW-1133">Transmembrane helix</keyword>